<proteinExistence type="predicted"/>
<evidence type="ECO:0000313" key="5">
    <source>
        <dbReference type="Proteomes" id="UP000230564"/>
    </source>
</evidence>
<evidence type="ECO:0000259" key="3">
    <source>
        <dbReference type="Pfam" id="PF01467"/>
    </source>
</evidence>
<keyword evidence="1" id="KW-0808">Transferase</keyword>
<feature type="domain" description="Cytidyltransferase-like" evidence="3">
    <location>
        <begin position="13"/>
        <end position="138"/>
    </location>
</feature>
<evidence type="ECO:0000256" key="1">
    <source>
        <dbReference type="ARBA" id="ARBA00022679"/>
    </source>
</evidence>
<reference evidence="4 5" key="1">
    <citation type="submission" date="2017-09" db="EMBL/GenBank/DDBJ databases">
        <title>Depth-based differentiation of microbial function through sediment-hosted aquifers and enrichment of novel symbionts in the deep terrestrial subsurface.</title>
        <authorList>
            <person name="Probst A.J."/>
            <person name="Ladd B."/>
            <person name="Jarett J.K."/>
            <person name="Geller-Mcgrath D.E."/>
            <person name="Sieber C.M."/>
            <person name="Emerson J.B."/>
            <person name="Anantharaman K."/>
            <person name="Thomas B.C."/>
            <person name="Malmstrom R."/>
            <person name="Stieglmeier M."/>
            <person name="Klingl A."/>
            <person name="Woyke T."/>
            <person name="Ryan C.M."/>
            <person name="Banfield J.F."/>
        </authorList>
    </citation>
    <scope>NUCLEOTIDE SEQUENCE [LARGE SCALE GENOMIC DNA]</scope>
    <source>
        <strain evidence="4">CG11_big_fil_rev_8_21_14_0_20_36_20</strain>
    </source>
</reference>
<dbReference type="Pfam" id="PF01467">
    <property type="entry name" value="CTP_transf_like"/>
    <property type="match status" value="1"/>
</dbReference>
<organism evidence="4 5">
    <name type="scientific">Candidatus Komeilibacteria bacterium CG11_big_fil_rev_8_21_14_0_20_36_20</name>
    <dbReference type="NCBI Taxonomy" id="1974477"/>
    <lineage>
        <taxon>Bacteria</taxon>
        <taxon>Candidatus Komeiliibacteriota</taxon>
    </lineage>
</organism>
<gene>
    <name evidence="4" type="ORF">COV55_02275</name>
</gene>
<dbReference type="NCBIfam" id="TIGR00125">
    <property type="entry name" value="cyt_tran_rel"/>
    <property type="match status" value="1"/>
</dbReference>
<accession>A0A2H0NF23</accession>
<dbReference type="AlphaFoldDB" id="A0A2H0NF23"/>
<name>A0A2H0NF23_9BACT</name>
<dbReference type="InterPro" id="IPR014729">
    <property type="entry name" value="Rossmann-like_a/b/a_fold"/>
</dbReference>
<protein>
    <submittedName>
        <fullName evidence="4">FAD synthase</fullName>
    </submittedName>
</protein>
<keyword evidence="2" id="KW-0548">Nucleotidyltransferase</keyword>
<dbReference type="SUPFAM" id="SSF52374">
    <property type="entry name" value="Nucleotidylyl transferase"/>
    <property type="match status" value="1"/>
</dbReference>
<dbReference type="GO" id="GO:0016779">
    <property type="term" value="F:nucleotidyltransferase activity"/>
    <property type="evidence" value="ECO:0007669"/>
    <property type="project" value="UniProtKB-KW"/>
</dbReference>
<dbReference type="InterPro" id="IPR004821">
    <property type="entry name" value="Cyt_trans-like"/>
</dbReference>
<evidence type="ECO:0000256" key="2">
    <source>
        <dbReference type="ARBA" id="ARBA00022695"/>
    </source>
</evidence>
<sequence length="145" mass="16985">MKFGKNNMRRIMIFGTFDLFHQGHQNFLKQTRAYGDYLIVVIARDQTVLEIKKRKSLNNENKRLKNVLKSGLADKVILGSLDNKYQAIQEFRPDIICLGYDQKNFIDKLEAELEKIGLNKTKIIRLKAFKPEIFKASKLRLKLKI</sequence>
<dbReference type="Proteomes" id="UP000230564">
    <property type="component" value="Unassembled WGS sequence"/>
</dbReference>
<comment type="caution">
    <text evidence="4">The sequence shown here is derived from an EMBL/GenBank/DDBJ whole genome shotgun (WGS) entry which is preliminary data.</text>
</comment>
<dbReference type="InterPro" id="IPR050385">
    <property type="entry name" value="Archaeal_FAD_synthase"/>
</dbReference>
<dbReference type="PANTHER" id="PTHR43793">
    <property type="entry name" value="FAD SYNTHASE"/>
    <property type="match status" value="1"/>
</dbReference>
<dbReference type="PANTHER" id="PTHR43793:SF1">
    <property type="entry name" value="FAD SYNTHASE"/>
    <property type="match status" value="1"/>
</dbReference>
<dbReference type="EMBL" id="PCWQ01000009">
    <property type="protein sequence ID" value="PIR06775.1"/>
    <property type="molecule type" value="Genomic_DNA"/>
</dbReference>
<dbReference type="Gene3D" id="3.40.50.620">
    <property type="entry name" value="HUPs"/>
    <property type="match status" value="1"/>
</dbReference>
<evidence type="ECO:0000313" key="4">
    <source>
        <dbReference type="EMBL" id="PIR06775.1"/>
    </source>
</evidence>